<evidence type="ECO:0000313" key="3">
    <source>
        <dbReference type="EMBL" id="PCO07127.1"/>
    </source>
</evidence>
<comment type="caution">
    <text evidence="3">The sequence shown here is derived from an EMBL/GenBank/DDBJ whole genome shotgun (WGS) entry which is preliminary data.</text>
</comment>
<feature type="transmembrane region" description="Helical" evidence="2">
    <location>
        <begin position="40"/>
        <end position="67"/>
    </location>
</feature>
<protein>
    <submittedName>
        <fullName evidence="3">Sodium:proton antiporter</fullName>
    </submittedName>
</protein>
<accession>A0ABX4I5E7</accession>
<dbReference type="Pfam" id="PF03334">
    <property type="entry name" value="PhaG_MnhG_YufB"/>
    <property type="match status" value="1"/>
</dbReference>
<dbReference type="PANTHER" id="PTHR34703">
    <property type="entry name" value="ANTIPORTER SUBUNIT MNHG2-RELATED"/>
    <property type="match status" value="1"/>
</dbReference>
<keyword evidence="2" id="KW-0812">Transmembrane</keyword>
<evidence type="ECO:0000256" key="2">
    <source>
        <dbReference type="SAM" id="Phobius"/>
    </source>
</evidence>
<keyword evidence="2" id="KW-1133">Transmembrane helix</keyword>
<gene>
    <name evidence="3" type="ORF">AWR36_003910</name>
</gene>
<sequence>MMLGLGSFFMISGALGILRFPDFYSRMHAASMTDTLGTYLIIGGLMFTAGWGLPLFKLTLILVFIFFTSPTAGHALAKSAQLSELRLGGEQSGSAKPGAGGVHSDQHPDSRDLARADRV</sequence>
<dbReference type="EMBL" id="LRFG02000001">
    <property type="protein sequence ID" value="PCO07127.1"/>
    <property type="molecule type" value="Genomic_DNA"/>
</dbReference>
<organism evidence="3 4">
    <name type="scientific">Microbulbifer flavimaris</name>
    <dbReference type="NCBI Taxonomy" id="1781068"/>
    <lineage>
        <taxon>Bacteria</taxon>
        <taxon>Pseudomonadati</taxon>
        <taxon>Pseudomonadota</taxon>
        <taxon>Gammaproteobacteria</taxon>
        <taxon>Cellvibrionales</taxon>
        <taxon>Microbulbiferaceae</taxon>
        <taxon>Microbulbifer</taxon>
    </lineage>
</organism>
<evidence type="ECO:0000256" key="1">
    <source>
        <dbReference type="SAM" id="MobiDB-lite"/>
    </source>
</evidence>
<dbReference type="InterPro" id="IPR005133">
    <property type="entry name" value="PhaG_MnhG_YufB"/>
</dbReference>
<reference evidence="3" key="1">
    <citation type="submission" date="2017-08" db="EMBL/GenBank/DDBJ databases">
        <title>Microbulbifer marisrubri sp. nov., a halophilic alphaproteobacterium isolated from marine sediment of the Yellow Sea, China.</title>
        <authorList>
            <person name="Zhang G."/>
            <person name="Xiong Q."/>
        </authorList>
    </citation>
    <scope>NUCLEOTIDE SEQUENCE [LARGE SCALE GENOMIC DNA]</scope>
    <source>
        <strain evidence="3">WRN-8</strain>
    </source>
</reference>
<keyword evidence="4" id="KW-1185">Reference proteome</keyword>
<keyword evidence="2" id="KW-0472">Membrane</keyword>
<name>A0ABX4I5E7_9GAMM</name>
<dbReference type="Proteomes" id="UP000218427">
    <property type="component" value="Unassembled WGS sequence"/>
</dbReference>
<evidence type="ECO:0000313" key="4">
    <source>
        <dbReference type="Proteomes" id="UP000218427"/>
    </source>
</evidence>
<dbReference type="PANTHER" id="PTHR34703:SF1">
    <property type="entry name" value="ANTIPORTER SUBUNIT MNHG2-RELATED"/>
    <property type="match status" value="1"/>
</dbReference>
<feature type="compositionally biased region" description="Basic and acidic residues" evidence="1">
    <location>
        <begin position="104"/>
        <end position="119"/>
    </location>
</feature>
<dbReference type="NCBIfam" id="TIGR01300">
    <property type="entry name" value="CPA3_mnhG_phaG"/>
    <property type="match status" value="1"/>
</dbReference>
<feature type="region of interest" description="Disordered" evidence="1">
    <location>
        <begin position="88"/>
        <end position="119"/>
    </location>
</feature>
<proteinExistence type="predicted"/>